<dbReference type="InterPro" id="IPR000719">
    <property type="entry name" value="Prot_kinase_dom"/>
</dbReference>
<dbReference type="InterPro" id="IPR050538">
    <property type="entry name" value="MAP_kinase_kinase_kinase"/>
</dbReference>
<evidence type="ECO:0000256" key="9">
    <source>
        <dbReference type="SAM" id="MobiDB-lite"/>
    </source>
</evidence>
<dbReference type="GO" id="GO:0005737">
    <property type="term" value="C:cytoplasm"/>
    <property type="evidence" value="ECO:0007669"/>
    <property type="project" value="TreeGrafter"/>
</dbReference>
<dbReference type="GO" id="GO:0005524">
    <property type="term" value="F:ATP binding"/>
    <property type="evidence" value="ECO:0007669"/>
    <property type="project" value="UniProtKB-UniRule"/>
</dbReference>
<dbReference type="SMART" id="SM00033">
    <property type="entry name" value="CH"/>
    <property type="match status" value="1"/>
</dbReference>
<evidence type="ECO:0000256" key="8">
    <source>
        <dbReference type="PROSITE-ProRule" id="PRU10141"/>
    </source>
</evidence>
<keyword evidence="1" id="KW-0723">Serine/threonine-protein kinase</keyword>
<dbReference type="InterPro" id="IPR003096">
    <property type="entry name" value="SM22_calponin"/>
</dbReference>
<evidence type="ECO:0000256" key="5">
    <source>
        <dbReference type="ARBA" id="ARBA00022777"/>
    </source>
</evidence>
<evidence type="ECO:0000256" key="1">
    <source>
        <dbReference type="ARBA" id="ARBA00022527"/>
    </source>
</evidence>
<dbReference type="InParanoid" id="A0A1C7MYB6"/>
<feature type="compositionally biased region" description="Polar residues" evidence="9">
    <location>
        <begin position="204"/>
        <end position="217"/>
    </location>
</feature>
<evidence type="ECO:0000259" key="12">
    <source>
        <dbReference type="PROSITE" id="PS50081"/>
    </source>
</evidence>
<dbReference type="CDD" id="cd06627">
    <property type="entry name" value="STKc_Cdc7_like"/>
    <property type="match status" value="1"/>
</dbReference>
<feature type="domain" description="Phorbol-ester/DAG-type" evidence="12">
    <location>
        <begin position="625"/>
        <end position="671"/>
    </location>
</feature>
<dbReference type="Gene3D" id="1.10.510.10">
    <property type="entry name" value="Transferase(Phosphotransferase) domain 1"/>
    <property type="match status" value="1"/>
</dbReference>
<dbReference type="PANTHER" id="PTHR48016">
    <property type="entry name" value="MAP KINASE KINASE KINASE SSK2-RELATED-RELATED"/>
    <property type="match status" value="1"/>
</dbReference>
<evidence type="ECO:0000256" key="4">
    <source>
        <dbReference type="ARBA" id="ARBA00022741"/>
    </source>
</evidence>
<dbReference type="InterPro" id="IPR001715">
    <property type="entry name" value="CH_dom"/>
</dbReference>
<dbReference type="GO" id="GO:0004709">
    <property type="term" value="F:MAP kinase kinase kinase activity"/>
    <property type="evidence" value="ECO:0007669"/>
    <property type="project" value="TreeGrafter"/>
</dbReference>
<dbReference type="Pfam" id="PF00307">
    <property type="entry name" value="CH"/>
    <property type="match status" value="1"/>
</dbReference>
<name>A0A1C7MYB6_9FUNG</name>
<reference evidence="13 14" key="1">
    <citation type="submission" date="2016-03" db="EMBL/GenBank/DDBJ databases">
        <title>Choanephora cucurbitarum.</title>
        <authorList>
            <person name="Min B."/>
            <person name="Park H."/>
            <person name="Park J.-H."/>
            <person name="Shin H.-D."/>
            <person name="Choi I.-G."/>
        </authorList>
    </citation>
    <scope>NUCLEOTIDE SEQUENCE [LARGE SCALE GENOMIC DNA]</scope>
    <source>
        <strain evidence="13 14">KUS-F28377</strain>
    </source>
</reference>
<dbReference type="PANTHER" id="PTHR48016:SF4">
    <property type="entry name" value="PROTEIN KINASE DOMAIN-CONTAINING PROTEIN"/>
    <property type="match status" value="1"/>
</dbReference>
<evidence type="ECO:0000256" key="2">
    <source>
        <dbReference type="ARBA" id="ARBA00022679"/>
    </source>
</evidence>
<dbReference type="Proteomes" id="UP000093000">
    <property type="component" value="Unassembled WGS sequence"/>
</dbReference>
<comment type="caution">
    <text evidence="13">The sequence shown here is derived from an EMBL/GenBank/DDBJ whole genome shotgun (WGS) entry which is preliminary data.</text>
</comment>
<keyword evidence="3" id="KW-0479">Metal-binding</keyword>
<dbReference type="PROSITE" id="PS50081">
    <property type="entry name" value="ZF_DAG_PE_2"/>
    <property type="match status" value="1"/>
</dbReference>
<keyword evidence="6" id="KW-0862">Zinc</keyword>
<organism evidence="13 14">
    <name type="scientific">Choanephora cucurbitarum</name>
    <dbReference type="NCBI Taxonomy" id="101091"/>
    <lineage>
        <taxon>Eukaryota</taxon>
        <taxon>Fungi</taxon>
        <taxon>Fungi incertae sedis</taxon>
        <taxon>Mucoromycota</taxon>
        <taxon>Mucoromycotina</taxon>
        <taxon>Mucoromycetes</taxon>
        <taxon>Mucorales</taxon>
        <taxon>Mucorineae</taxon>
        <taxon>Choanephoraceae</taxon>
        <taxon>Choanephoroideae</taxon>
        <taxon>Choanephora</taxon>
    </lineage>
</organism>
<dbReference type="Gene3D" id="3.30.60.20">
    <property type="match status" value="1"/>
</dbReference>
<dbReference type="Gene3D" id="1.10.418.10">
    <property type="entry name" value="Calponin-like domain"/>
    <property type="match status" value="1"/>
</dbReference>
<sequence>MCHSTTYLTRSKSGVDLLYCQTRLEQFHQDEKAALDYLKQTLNVPLSSNLYAELKDGVILCNLVNKLKPGTIKQINQKDLSFVKMDNITRFLQGARQLGLNDAQLFETIDLFEAKDMPAVVHTILSLSRVSKQLQEVADYIEPADLQQNELFKEYEHDDHQAIFDTKNSYLRLSQEALLVQTVSSARMARPPKSPLRQPVLKNENLSPIPRSQSSLLQADKNTKGQSKQRQQRRLSSPTEGDSRRNNHTFPNRSHHRKEEIKGGSLGRQYKDTANEILSEHPVLAIEEKITLTIKDNQTICYQLGNCIGKGQFGSVYRALDLSTGETVAVKRLDSQNGDLDAEIMKEVSLLKTLSHTNVVRYLGLTQDKHSINIVLEYAENGSLMSTLKAFGPFPEKLVASFCIKILHGLEYLHQNQVVHCDLKAANILTTKTGDVKLTDFGVSLNLKIKGDDAGAVSGTPNWMAPEVIELKGASTKSDIWSLGCTIVELITGKPPYADMIAMSAMFRIVEDDYPPLPENVSDEMKDFLKQCFQKEPTLRPSANQLKQHPWIVSNNQRIKRTETYSHDLSNYLQNHQEDNALEERATLTNASCFSNESQLTLCPEENDTECHNSLGLRNQEDYVTHRFTQTSFGKAIECKVCGEAMTGSSMLCEICALVCHEHCKKTAFSCPPKVNDQQLSYDWILSAKVYNKSRKSHIGEGNDRIQQPMPIIQLRPEDAEHIRSYARALGLTPQEEKALNDNQALISHTLALQQQSKLDPGTLRQKAQQKQMHSHREEKRKLRHLPGRKGTSSEECIIS</sequence>
<feature type="domain" description="Calponin-homology (CH)" evidence="11">
    <location>
        <begin position="28"/>
        <end position="132"/>
    </location>
</feature>
<dbReference type="InterPro" id="IPR002219">
    <property type="entry name" value="PKC_DAG/PE"/>
</dbReference>
<dbReference type="OrthoDB" id="8693905at2759"/>
<dbReference type="InterPro" id="IPR036872">
    <property type="entry name" value="CH_dom_sf"/>
</dbReference>
<dbReference type="SMART" id="SM00220">
    <property type="entry name" value="S_TKc"/>
    <property type="match status" value="1"/>
</dbReference>
<evidence type="ECO:0000259" key="10">
    <source>
        <dbReference type="PROSITE" id="PS50011"/>
    </source>
</evidence>
<evidence type="ECO:0000256" key="7">
    <source>
        <dbReference type="ARBA" id="ARBA00022840"/>
    </source>
</evidence>
<dbReference type="SUPFAM" id="SSF56112">
    <property type="entry name" value="Protein kinase-like (PK-like)"/>
    <property type="match status" value="1"/>
</dbReference>
<dbReference type="PROSITE" id="PS00107">
    <property type="entry name" value="PROTEIN_KINASE_ATP"/>
    <property type="match status" value="1"/>
</dbReference>
<dbReference type="Pfam" id="PF00069">
    <property type="entry name" value="Pkinase"/>
    <property type="match status" value="1"/>
</dbReference>
<evidence type="ECO:0000256" key="3">
    <source>
        <dbReference type="ARBA" id="ARBA00022723"/>
    </source>
</evidence>
<dbReference type="PROSITE" id="PS50011">
    <property type="entry name" value="PROTEIN_KINASE_DOM"/>
    <property type="match status" value="1"/>
</dbReference>
<keyword evidence="5" id="KW-0418">Kinase</keyword>
<keyword evidence="7 8" id="KW-0067">ATP-binding</keyword>
<feature type="binding site" evidence="8">
    <location>
        <position position="331"/>
    </location>
    <ligand>
        <name>ATP</name>
        <dbReference type="ChEBI" id="CHEBI:30616"/>
    </ligand>
</feature>
<evidence type="ECO:0000313" key="14">
    <source>
        <dbReference type="Proteomes" id="UP000093000"/>
    </source>
</evidence>
<dbReference type="STRING" id="101091.A0A1C7MYB6"/>
<proteinExistence type="predicted"/>
<dbReference type="GO" id="GO:0046872">
    <property type="term" value="F:metal ion binding"/>
    <property type="evidence" value="ECO:0007669"/>
    <property type="project" value="UniProtKB-KW"/>
</dbReference>
<dbReference type="PRINTS" id="PR00888">
    <property type="entry name" value="SM22CALPONIN"/>
</dbReference>
<protein>
    <submittedName>
        <fullName evidence="13">Cytokinesis protein sepH</fullName>
    </submittedName>
</protein>
<dbReference type="AlphaFoldDB" id="A0A1C7MYB6"/>
<keyword evidence="2" id="KW-0808">Transferase</keyword>
<dbReference type="InterPro" id="IPR017441">
    <property type="entry name" value="Protein_kinase_ATP_BS"/>
</dbReference>
<feature type="region of interest" description="Disordered" evidence="9">
    <location>
        <begin position="757"/>
        <end position="800"/>
    </location>
</feature>
<dbReference type="InterPro" id="IPR008271">
    <property type="entry name" value="Ser/Thr_kinase_AS"/>
</dbReference>
<keyword evidence="4 8" id="KW-0547">Nucleotide-binding</keyword>
<evidence type="ECO:0000259" key="11">
    <source>
        <dbReference type="PROSITE" id="PS50021"/>
    </source>
</evidence>
<dbReference type="PROSITE" id="PS00108">
    <property type="entry name" value="PROTEIN_KINASE_ST"/>
    <property type="match status" value="1"/>
</dbReference>
<keyword evidence="14" id="KW-1185">Reference proteome</keyword>
<dbReference type="InterPro" id="IPR011009">
    <property type="entry name" value="Kinase-like_dom_sf"/>
</dbReference>
<dbReference type="PRINTS" id="PR00109">
    <property type="entry name" value="TYRKINASE"/>
</dbReference>
<accession>A0A1C7MYB6</accession>
<gene>
    <name evidence="13" type="primary">sepH_1</name>
    <name evidence="13" type="ORF">A0J61_10182</name>
</gene>
<dbReference type="InterPro" id="IPR001245">
    <property type="entry name" value="Ser-Thr/Tyr_kinase_cat_dom"/>
</dbReference>
<dbReference type="PROSITE" id="PS00479">
    <property type="entry name" value="ZF_DAG_PE_1"/>
    <property type="match status" value="1"/>
</dbReference>
<feature type="domain" description="Protein kinase" evidence="10">
    <location>
        <begin position="302"/>
        <end position="552"/>
    </location>
</feature>
<dbReference type="InterPro" id="IPR046349">
    <property type="entry name" value="C1-like_sf"/>
</dbReference>
<dbReference type="SUPFAM" id="SSF47576">
    <property type="entry name" value="Calponin-homology domain, CH-domain"/>
    <property type="match status" value="1"/>
</dbReference>
<dbReference type="EMBL" id="LUGH01001062">
    <property type="protein sequence ID" value="OBZ81768.1"/>
    <property type="molecule type" value="Genomic_DNA"/>
</dbReference>
<dbReference type="PROSITE" id="PS50021">
    <property type="entry name" value="CH"/>
    <property type="match status" value="1"/>
</dbReference>
<evidence type="ECO:0000256" key="6">
    <source>
        <dbReference type="ARBA" id="ARBA00022833"/>
    </source>
</evidence>
<evidence type="ECO:0000313" key="13">
    <source>
        <dbReference type="EMBL" id="OBZ81768.1"/>
    </source>
</evidence>
<dbReference type="SUPFAM" id="SSF57889">
    <property type="entry name" value="Cysteine-rich domain"/>
    <property type="match status" value="1"/>
</dbReference>
<feature type="region of interest" description="Disordered" evidence="9">
    <location>
        <begin position="184"/>
        <end position="268"/>
    </location>
</feature>